<sequence length="250" mass="27460">MCLIGFDWQPRSARPLRVLANRDEFYARPTAPLAWWAEGDILAGRDLQAGGSWMGISRSGRFAALTNVRDPSRQQAGAPSRGQLVVDALRSTLSASATLDALREQAAACNPFNLLIYDGRHLLGYESTGERVLRFGRGIHAVSNAGFDTAWPKLQRLKAGMRAVGEDEAALFALLADTSLAPDAQLPHTGVPPEWERLLSAIFIRSEHYGTRSTSLLTLGREEAEFIERSFEDGQASGERRYALRFTGLT</sequence>
<dbReference type="Proteomes" id="UP000186513">
    <property type="component" value="Unassembled WGS sequence"/>
</dbReference>
<dbReference type="OrthoDB" id="4380123at2"/>
<evidence type="ECO:0000313" key="2">
    <source>
        <dbReference type="Proteomes" id="UP000186513"/>
    </source>
</evidence>
<dbReference type="Gene3D" id="3.60.60.10">
    <property type="entry name" value="Penicillin V Acylase, Chain A"/>
    <property type="match status" value="1"/>
</dbReference>
<dbReference type="EMBL" id="FPKR01000012">
    <property type="protein sequence ID" value="SFZ78541.1"/>
    <property type="molecule type" value="Genomic_DNA"/>
</dbReference>
<organism evidence="1 2">
    <name type="scientific">Chitinimonas taiwanensis DSM 18899</name>
    <dbReference type="NCBI Taxonomy" id="1121279"/>
    <lineage>
        <taxon>Bacteria</taxon>
        <taxon>Pseudomonadati</taxon>
        <taxon>Pseudomonadota</taxon>
        <taxon>Betaproteobacteria</taxon>
        <taxon>Neisseriales</taxon>
        <taxon>Chitinibacteraceae</taxon>
        <taxon>Chitinimonas</taxon>
    </lineage>
</organism>
<dbReference type="InterPro" id="IPR008551">
    <property type="entry name" value="TANGO2"/>
</dbReference>
<accession>A0A1K2HPD4</accession>
<dbReference type="AlphaFoldDB" id="A0A1K2HPD4"/>
<keyword evidence="2" id="KW-1185">Reference proteome</keyword>
<dbReference type="STRING" id="1121279.SAMN02745887_03063"/>
<dbReference type="PANTHER" id="PTHR17985">
    <property type="entry name" value="SER/THR-RICH PROTEIN T10 IN DGCR REGION"/>
    <property type="match status" value="1"/>
</dbReference>
<name>A0A1K2HPD4_9NEIS</name>
<dbReference type="PANTHER" id="PTHR17985:SF8">
    <property type="entry name" value="TRANSPORT AND GOLGI ORGANIZATION PROTEIN 2 HOMOLOG"/>
    <property type="match status" value="1"/>
</dbReference>
<proteinExistence type="predicted"/>
<protein>
    <submittedName>
        <fullName evidence="1">Uncharacterized conserved protein, contains NRDE domain</fullName>
    </submittedName>
</protein>
<reference evidence="1 2" key="1">
    <citation type="submission" date="2016-11" db="EMBL/GenBank/DDBJ databases">
        <authorList>
            <person name="Jaros S."/>
            <person name="Januszkiewicz K."/>
            <person name="Wedrychowicz H."/>
        </authorList>
    </citation>
    <scope>NUCLEOTIDE SEQUENCE [LARGE SCALE GENOMIC DNA]</scope>
    <source>
        <strain evidence="1 2">DSM 18899</strain>
    </source>
</reference>
<dbReference type="Pfam" id="PF05742">
    <property type="entry name" value="TANGO2"/>
    <property type="match status" value="1"/>
</dbReference>
<gene>
    <name evidence="1" type="ORF">SAMN02745887_03063</name>
</gene>
<evidence type="ECO:0000313" key="1">
    <source>
        <dbReference type="EMBL" id="SFZ78541.1"/>
    </source>
</evidence>
<dbReference type="RefSeq" id="WP_072429542.1">
    <property type="nucleotide sequence ID" value="NZ_FPKR01000012.1"/>
</dbReference>